<evidence type="ECO:0000313" key="5">
    <source>
        <dbReference type="RefSeq" id="XP_071917961.1"/>
    </source>
</evidence>
<dbReference type="GeneID" id="113703803"/>
<dbReference type="SUPFAM" id="SSF51197">
    <property type="entry name" value="Clavaminate synthase-like"/>
    <property type="match status" value="1"/>
</dbReference>
<gene>
    <name evidence="5" type="primary">LOC113703803</name>
</gene>
<dbReference type="RefSeq" id="XP_071917961.1">
    <property type="nucleotide sequence ID" value="XM_072061860.1"/>
</dbReference>
<dbReference type="Proteomes" id="UP001652660">
    <property type="component" value="Chromosome 8e"/>
</dbReference>
<keyword evidence="4" id="KW-1185">Reference proteome</keyword>
<dbReference type="Gene3D" id="2.60.120.330">
    <property type="entry name" value="B-lactam Antibiotic, Isopenicillin N Synthase, Chain"/>
    <property type="match status" value="1"/>
</dbReference>
<dbReference type="InterPro" id="IPR027443">
    <property type="entry name" value="IPNS-like_sf"/>
</dbReference>
<evidence type="ECO:0000313" key="4">
    <source>
        <dbReference type="Proteomes" id="UP001652660"/>
    </source>
</evidence>
<reference evidence="5" key="1">
    <citation type="submission" date="2025-08" db="UniProtKB">
        <authorList>
            <consortium name="RefSeq"/>
        </authorList>
    </citation>
    <scope>IDENTIFICATION</scope>
    <source>
        <tissue evidence="5">Leaves</tissue>
    </source>
</reference>
<keyword evidence="1" id="KW-0479">Metal-binding</keyword>
<protein>
    <submittedName>
        <fullName evidence="5">S-norcoclaurine synthase 1-like</fullName>
    </submittedName>
</protein>
<keyword evidence="2" id="KW-0408">Iron</keyword>
<evidence type="ECO:0000256" key="1">
    <source>
        <dbReference type="ARBA" id="ARBA00022723"/>
    </source>
</evidence>
<organism evidence="4 5">
    <name type="scientific">Coffea arabica</name>
    <name type="common">Arabian coffee</name>
    <dbReference type="NCBI Taxonomy" id="13443"/>
    <lineage>
        <taxon>Eukaryota</taxon>
        <taxon>Viridiplantae</taxon>
        <taxon>Streptophyta</taxon>
        <taxon>Embryophyta</taxon>
        <taxon>Tracheophyta</taxon>
        <taxon>Spermatophyta</taxon>
        <taxon>Magnoliopsida</taxon>
        <taxon>eudicotyledons</taxon>
        <taxon>Gunneridae</taxon>
        <taxon>Pentapetalae</taxon>
        <taxon>asterids</taxon>
        <taxon>lamiids</taxon>
        <taxon>Gentianales</taxon>
        <taxon>Rubiaceae</taxon>
        <taxon>Ixoroideae</taxon>
        <taxon>Gardenieae complex</taxon>
        <taxon>Bertiereae - Coffeeae clade</taxon>
        <taxon>Coffeeae</taxon>
        <taxon>Coffea</taxon>
    </lineage>
</organism>
<dbReference type="Pfam" id="PF14226">
    <property type="entry name" value="DIOX_N"/>
    <property type="match status" value="1"/>
</dbReference>
<sequence>MCKRSNLISGTLISMETEMAKTGRGLGFSLPAENVQELASNCSKEIPHRYIRPEIMLDEVSTNEVAQIPVIDMGKLAADHSGYQNEMAKLYRACKDSGFIHLINHGATTVVEKMKLVMEDFFKLPLQQKMACAKLPNDVEGYGQIFEQYYTALNFSLKASLVRQAPLLTEFPVRHGNLSSIF</sequence>
<accession>A0ABM4VEL3</accession>
<proteinExistence type="predicted"/>
<evidence type="ECO:0000256" key="2">
    <source>
        <dbReference type="ARBA" id="ARBA00023004"/>
    </source>
</evidence>
<dbReference type="InterPro" id="IPR050295">
    <property type="entry name" value="Plant_2OG-oxidoreductases"/>
</dbReference>
<name>A0ABM4VEL3_COFAR</name>
<feature type="domain" description="Non-haem dioxygenase N-terminal" evidence="3">
    <location>
        <begin position="68"/>
        <end position="148"/>
    </location>
</feature>
<dbReference type="InterPro" id="IPR026992">
    <property type="entry name" value="DIOX_N"/>
</dbReference>
<evidence type="ECO:0000259" key="3">
    <source>
        <dbReference type="Pfam" id="PF14226"/>
    </source>
</evidence>
<dbReference type="PANTHER" id="PTHR47991">
    <property type="entry name" value="OXOGLUTARATE/IRON-DEPENDENT DIOXYGENASE"/>
    <property type="match status" value="1"/>
</dbReference>